<proteinExistence type="inferred from homology"/>
<dbReference type="PANTHER" id="PTHR31447">
    <property type="entry name" value="HYDROXYPROLINE-RICH GLYCOPROTEIN FAMILY PROTEIN-RELATED"/>
    <property type="match status" value="1"/>
</dbReference>
<dbReference type="GO" id="GO:0003729">
    <property type="term" value="F:mRNA binding"/>
    <property type="evidence" value="ECO:0007669"/>
    <property type="project" value="InterPro"/>
</dbReference>
<evidence type="ECO:0000313" key="3">
    <source>
        <dbReference type="EMBL" id="WOL16397.1"/>
    </source>
</evidence>
<comment type="similarity">
    <text evidence="1">Belongs to the alkB family.</text>
</comment>
<sequence length="537" mass="58508">MKATPASTGTAMVVSEAYAKDPMIVWFRGEFAAANAIIDELCGHLAQIGGDTDEYEPVFAAIHRRRLNWLPVLHMQKYHPIAEVAAALRLVTANRAAESPAYELREETEQSESAVKNPADQHDDAPAEDEPAAEEAADDAASVAIEEKAAAAPELVSAEDSSDHKVVFEDGEANGGCQEEQASQEKMSACADHEDVEPRPERIKILKGFMAKESIKGHMVNVVKGLKLYEEIFTDSELLEFSEFINELRLAGRKGELSGETFILFNKEVKGNKREIIQLGTPLFQSATEEAASNIEPIPPALQNVIDRLIQWRLLPESRKPNSCIVNFFDEDEHSQPYYKPPHLDNPLSALILSETTMAFGRSLVSDHDGNYKGSLTLSIKEGSLLVMRGNSADMARHVVSSSPNRRVIITLMKVKPTNHVQVDSPKSTKAMAIWQPGTPPSQKVPAASVLAWPPYGMIPATAAWGFALPSPVVMLAPRKAAVASPGNKKTSHSGTGAGTGVFLPWMVGPKKHNRNLPPRFQKARLLALPSPVEAQA</sequence>
<dbReference type="GO" id="GO:0032451">
    <property type="term" value="F:demethylase activity"/>
    <property type="evidence" value="ECO:0007669"/>
    <property type="project" value="InterPro"/>
</dbReference>
<evidence type="ECO:0000256" key="2">
    <source>
        <dbReference type="SAM" id="MobiDB-lite"/>
    </source>
</evidence>
<dbReference type="InterPro" id="IPR037151">
    <property type="entry name" value="AlkB-like_sf"/>
</dbReference>
<accession>A0AAQ3L3V1</accession>
<evidence type="ECO:0000256" key="1">
    <source>
        <dbReference type="ARBA" id="ARBA00007879"/>
    </source>
</evidence>
<dbReference type="EMBL" id="CP136897">
    <property type="protein sequence ID" value="WOL16397.1"/>
    <property type="molecule type" value="Genomic_DNA"/>
</dbReference>
<dbReference type="AlphaFoldDB" id="A0AAQ3L3V1"/>
<dbReference type="Gene3D" id="2.60.120.590">
    <property type="entry name" value="Alpha-ketoglutarate-dependent dioxygenase AlkB-like"/>
    <property type="match status" value="1"/>
</dbReference>
<keyword evidence="4" id="KW-1185">Reference proteome</keyword>
<feature type="compositionally biased region" description="Acidic residues" evidence="2">
    <location>
        <begin position="126"/>
        <end position="138"/>
    </location>
</feature>
<dbReference type="InterPro" id="IPR044842">
    <property type="entry name" value="ALKBH9B/ALKBH10B-like"/>
</dbReference>
<dbReference type="Proteomes" id="UP001327560">
    <property type="component" value="Chromosome 8"/>
</dbReference>
<gene>
    <name evidence="3" type="ORF">Cni_G25184</name>
</gene>
<name>A0AAQ3L3V1_9LILI</name>
<evidence type="ECO:0008006" key="5">
    <source>
        <dbReference type="Google" id="ProtNLM"/>
    </source>
</evidence>
<protein>
    <recommendedName>
        <fullName evidence="5">Fe2OG dioxygenase domain-containing protein</fullName>
    </recommendedName>
</protein>
<reference evidence="3 4" key="1">
    <citation type="submission" date="2023-10" db="EMBL/GenBank/DDBJ databases">
        <title>Chromosome-scale genome assembly provides insights into flower coloration mechanisms of Canna indica.</title>
        <authorList>
            <person name="Li C."/>
        </authorList>
    </citation>
    <scope>NUCLEOTIDE SEQUENCE [LARGE SCALE GENOMIC DNA]</scope>
    <source>
        <tissue evidence="3">Flower</tissue>
    </source>
</reference>
<evidence type="ECO:0000313" key="4">
    <source>
        <dbReference type="Proteomes" id="UP001327560"/>
    </source>
</evidence>
<dbReference type="SUPFAM" id="SSF51197">
    <property type="entry name" value="Clavaminate synthase-like"/>
    <property type="match status" value="1"/>
</dbReference>
<organism evidence="3 4">
    <name type="scientific">Canna indica</name>
    <name type="common">Indian-shot</name>
    <dbReference type="NCBI Taxonomy" id="4628"/>
    <lineage>
        <taxon>Eukaryota</taxon>
        <taxon>Viridiplantae</taxon>
        <taxon>Streptophyta</taxon>
        <taxon>Embryophyta</taxon>
        <taxon>Tracheophyta</taxon>
        <taxon>Spermatophyta</taxon>
        <taxon>Magnoliopsida</taxon>
        <taxon>Liliopsida</taxon>
        <taxon>Zingiberales</taxon>
        <taxon>Cannaceae</taxon>
        <taxon>Canna</taxon>
    </lineage>
</organism>
<dbReference type="GO" id="GO:0006402">
    <property type="term" value="P:mRNA catabolic process"/>
    <property type="evidence" value="ECO:0007669"/>
    <property type="project" value="InterPro"/>
</dbReference>
<dbReference type="PANTHER" id="PTHR31447:SF2">
    <property type="entry name" value="RNA DEMETHYLASE ALKBH10B"/>
    <property type="match status" value="1"/>
</dbReference>
<feature type="region of interest" description="Disordered" evidence="2">
    <location>
        <begin position="100"/>
        <end position="141"/>
    </location>
</feature>